<dbReference type="PATRIC" id="fig|1305731.5.peg.2473"/>
<feature type="region of interest" description="Disordered" evidence="11">
    <location>
        <begin position="153"/>
        <end position="175"/>
    </location>
</feature>
<evidence type="ECO:0000256" key="3">
    <source>
        <dbReference type="ARBA" id="ARBA00022475"/>
    </source>
</evidence>
<comment type="subcellular location">
    <subcellularLocation>
        <location evidence="1">Cell inner membrane</location>
        <topology evidence="1">Single-pass membrane protein</topology>
    </subcellularLocation>
</comment>
<dbReference type="InterPro" id="IPR002416">
    <property type="entry name" value="T2SS_protein-GspH"/>
</dbReference>
<dbReference type="PRINTS" id="PR00885">
    <property type="entry name" value="BCTERIALGSPH"/>
</dbReference>
<dbReference type="AlphaFoldDB" id="A0A0P7YIK5"/>
<dbReference type="SUPFAM" id="SSF54523">
    <property type="entry name" value="Pili subunits"/>
    <property type="match status" value="1"/>
</dbReference>
<evidence type="ECO:0000256" key="11">
    <source>
        <dbReference type="SAM" id="MobiDB-lite"/>
    </source>
</evidence>
<evidence type="ECO:0000256" key="9">
    <source>
        <dbReference type="ARBA" id="ARBA00025772"/>
    </source>
</evidence>
<dbReference type="OrthoDB" id="5730913at2"/>
<dbReference type="GO" id="GO:0015627">
    <property type="term" value="C:type II protein secretion system complex"/>
    <property type="evidence" value="ECO:0007669"/>
    <property type="project" value="InterPro"/>
</dbReference>
<dbReference type="Pfam" id="PF12019">
    <property type="entry name" value="GspH"/>
    <property type="match status" value="1"/>
</dbReference>
<dbReference type="GO" id="GO:0015628">
    <property type="term" value="P:protein secretion by the type II secretion system"/>
    <property type="evidence" value="ECO:0007669"/>
    <property type="project" value="InterPro"/>
</dbReference>
<dbReference type="InterPro" id="IPR045584">
    <property type="entry name" value="Pilin-like"/>
</dbReference>
<dbReference type="STRING" id="1305731.GCA_000934705_01156"/>
<keyword evidence="5" id="KW-0997">Cell inner membrane</keyword>
<dbReference type="NCBIfam" id="TIGR01708">
    <property type="entry name" value="typeII_sec_gspH"/>
    <property type="match status" value="1"/>
</dbReference>
<keyword evidence="4" id="KW-0488">Methylation</keyword>
<proteinExistence type="inferred from homology"/>
<reference evidence="14 15" key="1">
    <citation type="submission" date="2015-09" db="EMBL/GenBank/DDBJ databases">
        <title>Identification and resolution of microdiversity through metagenomic sequencing of parallel consortia.</title>
        <authorList>
            <person name="Nelson W.C."/>
            <person name="Romine M.F."/>
            <person name="Lindemann S.R."/>
        </authorList>
    </citation>
    <scope>NUCLEOTIDE SEQUENCE [LARGE SCALE GENOMIC DNA]</scope>
    <source>
        <strain evidence="14">HL-55</strain>
    </source>
</reference>
<dbReference type="PROSITE" id="PS00409">
    <property type="entry name" value="PROKAR_NTER_METHYL"/>
    <property type="match status" value="1"/>
</dbReference>
<dbReference type="InterPro" id="IPR049875">
    <property type="entry name" value="TypeII_GspH"/>
</dbReference>
<evidence type="ECO:0000256" key="8">
    <source>
        <dbReference type="ARBA" id="ARBA00023136"/>
    </source>
</evidence>
<evidence type="ECO:0000256" key="5">
    <source>
        <dbReference type="ARBA" id="ARBA00022519"/>
    </source>
</evidence>
<organism evidence="14 15">
    <name type="scientific">Marinobacter excellens HL-55</name>
    <dbReference type="NCBI Taxonomy" id="1305731"/>
    <lineage>
        <taxon>Bacteria</taxon>
        <taxon>Pseudomonadati</taxon>
        <taxon>Pseudomonadota</taxon>
        <taxon>Gammaproteobacteria</taxon>
        <taxon>Pseudomonadales</taxon>
        <taxon>Marinobacteraceae</taxon>
        <taxon>Marinobacter</taxon>
    </lineage>
</organism>
<dbReference type="Gene3D" id="3.55.40.10">
    <property type="entry name" value="minor pseudopilin epsh domain"/>
    <property type="match status" value="1"/>
</dbReference>
<evidence type="ECO:0000313" key="15">
    <source>
        <dbReference type="Proteomes" id="UP000050416"/>
    </source>
</evidence>
<evidence type="ECO:0000256" key="4">
    <source>
        <dbReference type="ARBA" id="ARBA00022481"/>
    </source>
</evidence>
<evidence type="ECO:0000256" key="7">
    <source>
        <dbReference type="ARBA" id="ARBA00022989"/>
    </source>
</evidence>
<protein>
    <recommendedName>
        <fullName evidence="2">Type II secretion system protein H</fullName>
    </recommendedName>
    <alternativeName>
        <fullName evidence="10">General secretion pathway protein H</fullName>
    </alternativeName>
</protein>
<evidence type="ECO:0000256" key="6">
    <source>
        <dbReference type="ARBA" id="ARBA00022692"/>
    </source>
</evidence>
<dbReference type="GO" id="GO:0005886">
    <property type="term" value="C:plasma membrane"/>
    <property type="evidence" value="ECO:0007669"/>
    <property type="project" value="UniProtKB-SubCell"/>
</dbReference>
<dbReference type="InterPro" id="IPR022346">
    <property type="entry name" value="T2SS_GspH"/>
</dbReference>
<evidence type="ECO:0000313" key="14">
    <source>
        <dbReference type="EMBL" id="KPQ30031.1"/>
    </source>
</evidence>
<evidence type="ECO:0000256" key="2">
    <source>
        <dbReference type="ARBA" id="ARBA00021549"/>
    </source>
</evidence>
<comment type="similarity">
    <text evidence="9">Belongs to the GSP H family.</text>
</comment>
<keyword evidence="3" id="KW-1003">Cell membrane</keyword>
<dbReference type="InterPro" id="IPR012902">
    <property type="entry name" value="N_methyl_site"/>
</dbReference>
<evidence type="ECO:0000256" key="10">
    <source>
        <dbReference type="ARBA" id="ARBA00030775"/>
    </source>
</evidence>
<gene>
    <name evidence="14" type="primary">gspH</name>
    <name evidence="14" type="ORF">HLUCCX14_02830</name>
</gene>
<sequence>MKPRANQSGFTLIEILVVLIIVGLLAALAVFNMAGSSQQRELENTVQDLYLLMQTASEQAVLNNSELGLLLDEDSYRFVAFQDDTGEWEMSGERLFRSRPLPEWLVLTDYIENDAPRLTSSEDQLRPDVVFFSSGETTPFILEFTLGRDTDNMHTLESDGLEPMQWRKPGGEGET</sequence>
<feature type="domain" description="General secretion pathway GspH" evidence="13">
    <location>
        <begin position="46"/>
        <end position="150"/>
    </location>
</feature>
<keyword evidence="6 12" id="KW-0812">Transmembrane</keyword>
<dbReference type="Pfam" id="PF07963">
    <property type="entry name" value="N_methyl"/>
    <property type="match status" value="1"/>
</dbReference>
<accession>A0A0P7YIK5</accession>
<evidence type="ECO:0000259" key="13">
    <source>
        <dbReference type="Pfam" id="PF12019"/>
    </source>
</evidence>
<dbReference type="EMBL" id="LJZQ01000003">
    <property type="protein sequence ID" value="KPQ30031.1"/>
    <property type="molecule type" value="Genomic_DNA"/>
</dbReference>
<feature type="transmembrane region" description="Helical" evidence="12">
    <location>
        <begin position="12"/>
        <end position="34"/>
    </location>
</feature>
<dbReference type="Proteomes" id="UP000050416">
    <property type="component" value="Unassembled WGS sequence"/>
</dbReference>
<dbReference type="NCBIfam" id="TIGR02532">
    <property type="entry name" value="IV_pilin_GFxxxE"/>
    <property type="match status" value="1"/>
</dbReference>
<keyword evidence="8 12" id="KW-0472">Membrane</keyword>
<keyword evidence="7 12" id="KW-1133">Transmembrane helix</keyword>
<comment type="caution">
    <text evidence="14">The sequence shown here is derived from an EMBL/GenBank/DDBJ whole genome shotgun (WGS) entry which is preliminary data.</text>
</comment>
<evidence type="ECO:0000256" key="1">
    <source>
        <dbReference type="ARBA" id="ARBA00004377"/>
    </source>
</evidence>
<evidence type="ECO:0000256" key="12">
    <source>
        <dbReference type="SAM" id="Phobius"/>
    </source>
</evidence>
<name>A0A0P7YIK5_9GAMM</name>